<dbReference type="PANTHER" id="PTHR23024:SF24">
    <property type="entry name" value="ALPHA_BETA HYDROLASE FOLD-3 DOMAIN-CONTAINING PROTEIN"/>
    <property type="match status" value="1"/>
</dbReference>
<dbReference type="SUPFAM" id="SSF53474">
    <property type="entry name" value="alpha/beta-Hydrolases"/>
    <property type="match status" value="1"/>
</dbReference>
<feature type="domain" description="Alpha/beta hydrolase fold-3" evidence="1">
    <location>
        <begin position="46"/>
        <end position="164"/>
    </location>
</feature>
<evidence type="ECO:0000313" key="2">
    <source>
        <dbReference type="EMBL" id="KAF5855703.1"/>
    </source>
</evidence>
<dbReference type="InterPro" id="IPR050466">
    <property type="entry name" value="Carboxylest/Gibb_receptor"/>
</dbReference>
<gene>
    <name evidence="2" type="ORF">ETB97_008587</name>
</gene>
<dbReference type="InterPro" id="IPR029058">
    <property type="entry name" value="AB_hydrolase_fold"/>
</dbReference>
<comment type="caution">
    <text evidence="2">The sequence shown here is derived from an EMBL/GenBank/DDBJ whole genome shotgun (WGS) entry which is preliminary data.</text>
</comment>
<proteinExistence type="predicted"/>
<name>A0A8H5ZXI0_PETAA</name>
<reference evidence="2 3" key="1">
    <citation type="submission" date="2019-04" db="EMBL/GenBank/DDBJ databases">
        <title>Aspergillus burnettii sp. nov., novel species from soil in southeast Queensland.</title>
        <authorList>
            <person name="Gilchrist C.L.M."/>
            <person name="Pitt J.I."/>
            <person name="Lange L."/>
            <person name="Lacey H.J."/>
            <person name="Vuong D."/>
            <person name="Midgley D.J."/>
            <person name="Greenfield P."/>
            <person name="Bradbury M."/>
            <person name="Lacey E."/>
            <person name="Busk P.K."/>
            <person name="Pilgaard B."/>
            <person name="Chooi Y.H."/>
            <person name="Piggott A.M."/>
        </authorList>
    </citation>
    <scope>NUCLEOTIDE SEQUENCE [LARGE SCALE GENOMIC DNA]</scope>
    <source>
        <strain evidence="2 3">FRR 5400</strain>
    </source>
</reference>
<evidence type="ECO:0000313" key="3">
    <source>
        <dbReference type="Proteomes" id="UP000541154"/>
    </source>
</evidence>
<dbReference type="InterPro" id="IPR013094">
    <property type="entry name" value="AB_hydrolase_3"/>
</dbReference>
<organism evidence="2 3">
    <name type="scientific">Petromyces alliaceus</name>
    <name type="common">Aspergillus alliaceus</name>
    <dbReference type="NCBI Taxonomy" id="209559"/>
    <lineage>
        <taxon>Eukaryota</taxon>
        <taxon>Fungi</taxon>
        <taxon>Dikarya</taxon>
        <taxon>Ascomycota</taxon>
        <taxon>Pezizomycotina</taxon>
        <taxon>Eurotiomycetes</taxon>
        <taxon>Eurotiomycetidae</taxon>
        <taxon>Eurotiales</taxon>
        <taxon>Aspergillaceae</taxon>
        <taxon>Aspergillus</taxon>
        <taxon>Aspergillus subgen. Circumdati</taxon>
    </lineage>
</organism>
<dbReference type="EMBL" id="SPNV01000396">
    <property type="protein sequence ID" value="KAF5855703.1"/>
    <property type="molecule type" value="Genomic_DNA"/>
</dbReference>
<protein>
    <recommendedName>
        <fullName evidence="1">Alpha/beta hydrolase fold-3 domain-containing protein</fullName>
    </recommendedName>
</protein>
<keyword evidence="3" id="KW-1185">Reference proteome</keyword>
<accession>A0A8H5ZXI0</accession>
<evidence type="ECO:0000259" key="1">
    <source>
        <dbReference type="Pfam" id="PF07859"/>
    </source>
</evidence>
<dbReference type="Pfam" id="PF07859">
    <property type="entry name" value="Abhydrolase_3"/>
    <property type="match status" value="1"/>
</dbReference>
<dbReference type="PANTHER" id="PTHR23024">
    <property type="entry name" value="ARYLACETAMIDE DEACETYLASE"/>
    <property type="match status" value="1"/>
</dbReference>
<dbReference type="Gene3D" id="3.40.50.1820">
    <property type="entry name" value="alpha/beta hydrolase"/>
    <property type="match status" value="1"/>
</dbReference>
<dbReference type="Proteomes" id="UP000541154">
    <property type="component" value="Unassembled WGS sequence"/>
</dbReference>
<dbReference type="GO" id="GO:0016787">
    <property type="term" value="F:hydrolase activity"/>
    <property type="evidence" value="ECO:0007669"/>
    <property type="project" value="InterPro"/>
</dbReference>
<dbReference type="AlphaFoldDB" id="A0A8H5ZXI0"/>
<sequence length="328" mass="36475">MSIPSDPKLEGFDVLQATYKQIGDHGIRADILIPRAPFTGKRPVIVRTHCGALVTGDSLDLFFWPHWLSDLALKHGAVIVSPNYRLMPETTSPEIYDDMDDFWKWLHSSTLTNLLTKHSTPTEVDLSRLLTAGDSGGGLLSVYLGLTYPTQIRATTAMYPWIDPGAASFGAPRTILPIGLDTPESVIIDTLAAMAPGDIVSSVATQDRLQFVFAAIQHGRLSEWYARRVEGSSDRELFYPMEKIEQPGLSIPRGGIAIVHGCQDTVVFLEDAEKFAMRLQEVTKGLPGGDKVVFTPTEGDHGLDYAFRWEEKEWLRDSFRQAVETWLE</sequence>